<dbReference type="Gene3D" id="1.25.40.10">
    <property type="entry name" value="Tetratricopeptide repeat domain"/>
    <property type="match status" value="2"/>
</dbReference>
<dbReference type="GO" id="GO:0005871">
    <property type="term" value="C:kinesin complex"/>
    <property type="evidence" value="ECO:0007669"/>
    <property type="project" value="InterPro"/>
</dbReference>
<dbReference type="PROSITE" id="PS50104">
    <property type="entry name" value="TIR"/>
    <property type="match status" value="1"/>
</dbReference>
<dbReference type="SUPFAM" id="SSF52200">
    <property type="entry name" value="Toll/Interleukin receptor TIR domain"/>
    <property type="match status" value="1"/>
</dbReference>
<dbReference type="Proteomes" id="UP000620156">
    <property type="component" value="Unassembled WGS sequence"/>
</dbReference>
<dbReference type="InterPro" id="IPR000157">
    <property type="entry name" value="TIR_dom"/>
</dbReference>
<dbReference type="Pfam" id="PF13676">
    <property type="entry name" value="TIR_2"/>
    <property type="match status" value="1"/>
</dbReference>
<dbReference type="PANTHER" id="PTHR45783:SF3">
    <property type="entry name" value="KINESIN LIGHT CHAIN"/>
    <property type="match status" value="1"/>
</dbReference>
<dbReference type="PRINTS" id="PR00364">
    <property type="entry name" value="DISEASERSIST"/>
</dbReference>
<sequence>MDGTGPGEIVTFYSYKGGTGRTMALANVAWILASNGRSVLAVDWDLESPGLHHYFHPFLIDKELKATSGILDIFWDFSFATLDPRGDKSPDWHEPYADVLRHAVSLRWDFPSRGNIDLLGAGRQNKSFGARVNGFDWHAFYNRLGGGAFIESMKARMRQSYDYVLIDSRTGLSDTSGICTVQMPDTLVACFTMNNQSISGCASVTESVVRQRQEGASLRILPVPMRVESGETDRLEESRDYARWCFERPLRHNPSTEPDSYWGDVEVPYKSFYAYEEMLAPIGDRPHQEDTVLAACERLTEHLTQGAVTGCVAMEEPTRRRLRQEYRSRPDRQSEYDFYLSYASEDRDWAEWISAELTAAGVRVFLETNTATGTNWALVWRSILQRNARLLVLVSPHYLEADRSLKYEMSFAGIVEAEEALKRIIPVKLCEFDTSALLSDKVAIDLAGLEEDEARTRLIDALEAVMGSRADSSSPAAQTTRRLVRYPHARPTVWRMPKRAQDFVGRDRELLLLWRRFRDLHVTVALSGMAGVGKTALALEYAYRYRGNYDIAWYTGPTDMVEVNRQVEGVTSLLPVENEPGTSSAGDRHPAGSPRLLIIVDGVDETDTPPVKPPFPCHVITISRSHSVPPNVHSLSVQVLPAQDAIALLQRLLPDVTPRDAARIASRFGNLPLALHVAAGHLSRQGASVSDYLALLDHQMDQVLLRSTGDSGQSLMLRVTQELKRLQQRDPAARHLLSLLSLVSPNPVPIKLVRAAPETFARPLRTVADDDGKLDATLDALTREGLAESSNGLLRTHPVLAAVVRSDMSVEEQQAFSGELVRMLVANDPGDPSRPECWPKYRTLMPLATSVKWPTDVGFRELLLRLCWFQLSTGNPLTAKDLTERVAKRFDALLGDLHEDSLAARHISALCDWELGDEKRAADGLQWLVMARQQLLGEDHPVTLASLNNLAAVLAAQKRWQDAIRLHESIVTTRRQSLGSQHPDTLLSEGNLASCYYGSGRHEEALHLEKAVYQLRKQILGVQHPATLASMENLAAVNLELGRSQDALPLLEAAWAQRRTSMGDTHPDTLRCAAALISARESAGRHDGAREMARAILGDLEKVLGAGHPLAQKIANMSKESDR</sequence>
<organism evidence="6 7">
    <name type="scientific">Streptomyces ruber</name>
    <dbReference type="NCBI Taxonomy" id="83378"/>
    <lineage>
        <taxon>Bacteria</taxon>
        <taxon>Bacillati</taxon>
        <taxon>Actinomycetota</taxon>
        <taxon>Actinomycetes</taxon>
        <taxon>Kitasatosporales</taxon>
        <taxon>Streptomycetaceae</taxon>
        <taxon>Streptomyces</taxon>
    </lineage>
</organism>
<dbReference type="GO" id="GO:0019894">
    <property type="term" value="F:kinesin binding"/>
    <property type="evidence" value="ECO:0007669"/>
    <property type="project" value="TreeGrafter"/>
</dbReference>
<evidence type="ECO:0000313" key="6">
    <source>
        <dbReference type="EMBL" id="GGQ41266.1"/>
    </source>
</evidence>
<dbReference type="GO" id="GO:0005737">
    <property type="term" value="C:cytoplasm"/>
    <property type="evidence" value="ECO:0007669"/>
    <property type="project" value="UniProtKB-SubCell"/>
</dbReference>
<keyword evidence="7" id="KW-1185">Reference proteome</keyword>
<evidence type="ECO:0000256" key="1">
    <source>
        <dbReference type="ARBA" id="ARBA00004496"/>
    </source>
</evidence>
<dbReference type="PANTHER" id="PTHR45783">
    <property type="entry name" value="KINESIN LIGHT CHAIN"/>
    <property type="match status" value="1"/>
</dbReference>
<keyword evidence="3" id="KW-0677">Repeat</keyword>
<gene>
    <name evidence="6" type="ORF">GCM10010145_06910</name>
</gene>
<evidence type="ECO:0000259" key="5">
    <source>
        <dbReference type="PROSITE" id="PS50104"/>
    </source>
</evidence>
<dbReference type="SUPFAM" id="SSF52540">
    <property type="entry name" value="P-loop containing nucleoside triphosphate hydrolases"/>
    <property type="match status" value="2"/>
</dbReference>
<evidence type="ECO:0000313" key="7">
    <source>
        <dbReference type="Proteomes" id="UP000620156"/>
    </source>
</evidence>
<feature type="domain" description="TIR" evidence="5">
    <location>
        <begin position="334"/>
        <end position="466"/>
    </location>
</feature>
<keyword evidence="2" id="KW-0963">Cytoplasm</keyword>
<dbReference type="Gene3D" id="3.40.50.300">
    <property type="entry name" value="P-loop containing nucleotide triphosphate hydrolases"/>
    <property type="match status" value="2"/>
</dbReference>
<evidence type="ECO:0000256" key="4">
    <source>
        <dbReference type="ARBA" id="ARBA00022803"/>
    </source>
</evidence>
<dbReference type="InterPro" id="IPR027417">
    <property type="entry name" value="P-loop_NTPase"/>
</dbReference>
<dbReference type="Pfam" id="PF13374">
    <property type="entry name" value="TPR_10"/>
    <property type="match status" value="1"/>
</dbReference>
<comment type="caution">
    <text evidence="6">The sequence shown here is derived from an EMBL/GenBank/DDBJ whole genome shotgun (WGS) entry which is preliminary data.</text>
</comment>
<proteinExistence type="predicted"/>
<dbReference type="NCBIfam" id="NF040586">
    <property type="entry name" value="FxSxx_TPR"/>
    <property type="match status" value="1"/>
</dbReference>
<dbReference type="AlphaFoldDB" id="A0A918B7M0"/>
<dbReference type="InterPro" id="IPR035897">
    <property type="entry name" value="Toll_tir_struct_dom_sf"/>
</dbReference>
<dbReference type="GO" id="GO:0007165">
    <property type="term" value="P:signal transduction"/>
    <property type="evidence" value="ECO:0007669"/>
    <property type="project" value="InterPro"/>
</dbReference>
<evidence type="ECO:0000256" key="3">
    <source>
        <dbReference type="ARBA" id="ARBA00022737"/>
    </source>
</evidence>
<reference evidence="6" key="1">
    <citation type="journal article" date="2014" name="Int. J. Syst. Evol. Microbiol.">
        <title>Complete genome sequence of Corynebacterium casei LMG S-19264T (=DSM 44701T), isolated from a smear-ripened cheese.</title>
        <authorList>
            <consortium name="US DOE Joint Genome Institute (JGI-PGF)"/>
            <person name="Walter F."/>
            <person name="Albersmeier A."/>
            <person name="Kalinowski J."/>
            <person name="Ruckert C."/>
        </authorList>
    </citation>
    <scope>NUCLEOTIDE SEQUENCE</scope>
    <source>
        <strain evidence="6">JCM 3131</strain>
    </source>
</reference>
<reference evidence="6" key="2">
    <citation type="submission" date="2020-09" db="EMBL/GenBank/DDBJ databases">
        <authorList>
            <person name="Sun Q."/>
            <person name="Ohkuma M."/>
        </authorList>
    </citation>
    <scope>NUCLEOTIDE SEQUENCE</scope>
    <source>
        <strain evidence="6">JCM 3131</strain>
    </source>
</reference>
<evidence type="ECO:0000256" key="2">
    <source>
        <dbReference type="ARBA" id="ARBA00022490"/>
    </source>
</evidence>
<dbReference type="EMBL" id="BMQK01000001">
    <property type="protein sequence ID" value="GGQ41266.1"/>
    <property type="molecule type" value="Genomic_DNA"/>
</dbReference>
<keyword evidence="4" id="KW-0802">TPR repeat</keyword>
<dbReference type="SUPFAM" id="SSF48452">
    <property type="entry name" value="TPR-like"/>
    <property type="match status" value="2"/>
</dbReference>
<dbReference type="InterPro" id="IPR002151">
    <property type="entry name" value="Kinesin_light"/>
</dbReference>
<name>A0A918B7M0_9ACTN</name>
<comment type="subcellular location">
    <subcellularLocation>
        <location evidence="1">Cytoplasm</location>
    </subcellularLocation>
</comment>
<dbReference type="Gene3D" id="3.40.50.10140">
    <property type="entry name" value="Toll/interleukin-1 receptor homology (TIR) domain"/>
    <property type="match status" value="1"/>
</dbReference>
<protein>
    <recommendedName>
        <fullName evidence="5">TIR domain-containing protein</fullName>
    </recommendedName>
</protein>
<dbReference type="RefSeq" id="WP_189215054.1">
    <property type="nucleotide sequence ID" value="NZ_BMQK01000001.1"/>
</dbReference>
<dbReference type="NCBIfam" id="NF047398">
    <property type="entry name" value="AAA_KGGVGR"/>
    <property type="match status" value="1"/>
</dbReference>
<accession>A0A918B7M0</accession>
<dbReference type="GO" id="GO:0007018">
    <property type="term" value="P:microtubule-based movement"/>
    <property type="evidence" value="ECO:0007669"/>
    <property type="project" value="TreeGrafter"/>
</dbReference>
<dbReference type="InterPro" id="IPR011990">
    <property type="entry name" value="TPR-like_helical_dom_sf"/>
</dbReference>
<dbReference type="Pfam" id="PF13424">
    <property type="entry name" value="TPR_12"/>
    <property type="match status" value="1"/>
</dbReference>